<feature type="region of interest" description="Disordered" evidence="2">
    <location>
        <begin position="41"/>
        <end position="79"/>
    </location>
</feature>
<accession>A0AAE0ZSI9</accession>
<dbReference type="Proteomes" id="UP001283361">
    <property type="component" value="Unassembled WGS sequence"/>
</dbReference>
<dbReference type="EMBL" id="JAWDGP010003386">
    <property type="protein sequence ID" value="KAK3774803.1"/>
    <property type="molecule type" value="Genomic_DNA"/>
</dbReference>
<sequence length="549" mass="62438">MLSTIYFCFSLFGSVPIPESKEHFKEERKFVIKRALEEEPTNASKMASRYQDDPVFSPGTLPGNSRPPSARSNHSVVSPVPSPPPINIALLSTSPLPTSAMLYAAAASGGGLASDENTCGLPLHTMDLDSFKPQLAFLINAYGINFCLSVLNYFRSLERTLTINDMGLASDGDLQRRARPALKNVYMLEFHPTLTIASRIPSALQHAYWIYKKQAGEMGYPDFHLNMRFVQFEFASFKEKAGKPPPIFITAVQEDDTAVDKVMKKRPRRLLSKDGRHVLNIWFIPHYTELLVMFKHLDDESCSRAMSFTLSIVATLHDMLQYLSAHARLGSSHARMGSQTMEFVSADWGGTEGIVSQSQPLSRVQQPLESYRLLRFFLLLWKSLDMLKEDWGRRKMMVEAIDTSYLFREFNYSMYYENLLRVNHQLLFQKEQVDELMDKEARLKRLEEEQDRSSKLTHLAYEKAKRDVDIKRKQLNHERLLKLDAFQRVDTLQSQVGGRLRSRIAEQLLNELEPDTHRTIVQLAQLQLEGAGGSGSGGLNGSGGRRDKY</sequence>
<keyword evidence="4" id="KW-1185">Reference proteome</keyword>
<gene>
    <name evidence="3" type="ORF">RRG08_034892</name>
</gene>
<evidence type="ECO:0000256" key="2">
    <source>
        <dbReference type="SAM" id="MobiDB-lite"/>
    </source>
</evidence>
<dbReference type="PANTHER" id="PTHR33331">
    <property type="entry name" value="COILED-COIL DOMAIN-CONTAINING PROTEIN 162"/>
    <property type="match status" value="1"/>
</dbReference>
<evidence type="ECO:0000313" key="3">
    <source>
        <dbReference type="EMBL" id="KAK3774803.1"/>
    </source>
</evidence>
<protein>
    <submittedName>
        <fullName evidence="3">Uncharacterized protein</fullName>
    </submittedName>
</protein>
<name>A0AAE0ZSI9_9GAST</name>
<reference evidence="3" key="1">
    <citation type="journal article" date="2023" name="G3 (Bethesda)">
        <title>A reference genome for the long-term kleptoplast-retaining sea slug Elysia crispata morphotype clarki.</title>
        <authorList>
            <person name="Eastman K.E."/>
            <person name="Pendleton A.L."/>
            <person name="Shaikh M.A."/>
            <person name="Suttiyut T."/>
            <person name="Ogas R."/>
            <person name="Tomko P."/>
            <person name="Gavelis G."/>
            <person name="Widhalm J.R."/>
            <person name="Wisecaver J.H."/>
        </authorList>
    </citation>
    <scope>NUCLEOTIDE SEQUENCE</scope>
    <source>
        <strain evidence="3">ECLA1</strain>
    </source>
</reference>
<organism evidence="3 4">
    <name type="scientific">Elysia crispata</name>
    <name type="common">lettuce slug</name>
    <dbReference type="NCBI Taxonomy" id="231223"/>
    <lineage>
        <taxon>Eukaryota</taxon>
        <taxon>Metazoa</taxon>
        <taxon>Spiralia</taxon>
        <taxon>Lophotrochozoa</taxon>
        <taxon>Mollusca</taxon>
        <taxon>Gastropoda</taxon>
        <taxon>Heterobranchia</taxon>
        <taxon>Euthyneura</taxon>
        <taxon>Panpulmonata</taxon>
        <taxon>Sacoglossa</taxon>
        <taxon>Placobranchoidea</taxon>
        <taxon>Plakobranchidae</taxon>
        <taxon>Elysia</taxon>
    </lineage>
</organism>
<feature type="compositionally biased region" description="Polar residues" evidence="2">
    <location>
        <begin position="62"/>
        <end position="74"/>
    </location>
</feature>
<comment type="caution">
    <text evidence="3">The sequence shown here is derived from an EMBL/GenBank/DDBJ whole genome shotgun (WGS) entry which is preliminary data.</text>
</comment>
<feature type="coiled-coil region" evidence="1">
    <location>
        <begin position="429"/>
        <end position="456"/>
    </location>
</feature>
<dbReference type="AlphaFoldDB" id="A0AAE0ZSI9"/>
<evidence type="ECO:0000256" key="1">
    <source>
        <dbReference type="SAM" id="Coils"/>
    </source>
</evidence>
<dbReference type="PANTHER" id="PTHR33331:SF13">
    <property type="entry name" value="COILED-COIL DOMAIN CONTAINING 162"/>
    <property type="match status" value="1"/>
</dbReference>
<proteinExistence type="predicted"/>
<keyword evidence="1" id="KW-0175">Coiled coil</keyword>
<evidence type="ECO:0000313" key="4">
    <source>
        <dbReference type="Proteomes" id="UP001283361"/>
    </source>
</evidence>
<dbReference type="InterPro" id="IPR040401">
    <property type="entry name" value="CCDC162"/>
</dbReference>